<organism evidence="5 6">
    <name type="scientific">Gluconacetobacter entanii</name>
    <dbReference type="NCBI Taxonomy" id="108528"/>
    <lineage>
        <taxon>Bacteria</taxon>
        <taxon>Pseudomonadati</taxon>
        <taxon>Pseudomonadota</taxon>
        <taxon>Alphaproteobacteria</taxon>
        <taxon>Acetobacterales</taxon>
        <taxon>Acetobacteraceae</taxon>
        <taxon>Gluconacetobacter</taxon>
    </lineage>
</organism>
<dbReference type="NCBIfam" id="NF005968">
    <property type="entry name" value="PRK08057.1-2"/>
    <property type="match status" value="1"/>
</dbReference>
<comment type="caution">
    <text evidence="5">The sequence shown here is derived from an EMBL/GenBank/DDBJ whole genome shotgun (WGS) entry which is preliminary data.</text>
</comment>
<dbReference type="Proteomes" id="UP000248301">
    <property type="component" value="Unassembled WGS sequence"/>
</dbReference>
<evidence type="ECO:0000313" key="6">
    <source>
        <dbReference type="Proteomes" id="UP000248301"/>
    </source>
</evidence>
<dbReference type="NCBIfam" id="TIGR00715">
    <property type="entry name" value="precor6x_red"/>
    <property type="match status" value="1"/>
</dbReference>
<evidence type="ECO:0000256" key="4">
    <source>
        <dbReference type="SAM" id="MobiDB-lite"/>
    </source>
</evidence>
<dbReference type="AlphaFoldDB" id="A0A318PTY5"/>
<proteinExistence type="predicted"/>
<evidence type="ECO:0000256" key="2">
    <source>
        <dbReference type="ARBA" id="ARBA00022573"/>
    </source>
</evidence>
<dbReference type="PROSITE" id="PS51014">
    <property type="entry name" value="COBK_CBIJ"/>
    <property type="match status" value="1"/>
</dbReference>
<dbReference type="UniPathway" id="UPA00148"/>
<comment type="pathway">
    <text evidence="1">Cofactor biosynthesis; adenosylcobalamin biosynthesis.</text>
</comment>
<name>A0A318PTY5_9PROT</name>
<evidence type="ECO:0000256" key="3">
    <source>
        <dbReference type="ARBA" id="ARBA00023002"/>
    </source>
</evidence>
<evidence type="ECO:0000256" key="1">
    <source>
        <dbReference type="ARBA" id="ARBA00004953"/>
    </source>
</evidence>
<dbReference type="Pfam" id="PF02571">
    <property type="entry name" value="CbiJ"/>
    <property type="match status" value="1"/>
</dbReference>
<keyword evidence="2" id="KW-0169">Cobalamin biosynthesis</keyword>
<dbReference type="PANTHER" id="PTHR36925">
    <property type="entry name" value="COBALT-PRECORRIN-6A REDUCTASE"/>
    <property type="match status" value="1"/>
</dbReference>
<dbReference type="GO" id="GO:0009236">
    <property type="term" value="P:cobalamin biosynthetic process"/>
    <property type="evidence" value="ECO:0007669"/>
    <property type="project" value="UniProtKB-UniPathway"/>
</dbReference>
<dbReference type="PANTHER" id="PTHR36925:SF1">
    <property type="entry name" value="COBALT-PRECORRIN-6A REDUCTASE"/>
    <property type="match status" value="1"/>
</dbReference>
<dbReference type="EMBL" id="NKUF01000009">
    <property type="protein sequence ID" value="PYD63689.1"/>
    <property type="molecule type" value="Genomic_DNA"/>
</dbReference>
<reference evidence="5 6" key="1">
    <citation type="submission" date="2017-07" db="EMBL/GenBank/DDBJ databases">
        <title>A draft genome sequence of Gluconacetobacter entanii LTH 4560.</title>
        <authorList>
            <person name="Skraban J."/>
            <person name="Cleenwerck I."/>
            <person name="Vandamme P."/>
            <person name="Trcek J."/>
        </authorList>
    </citation>
    <scope>NUCLEOTIDE SEQUENCE [LARGE SCALE GENOMIC DNA]</scope>
    <source>
        <strain evidence="5 6">LTH 4560</strain>
    </source>
</reference>
<dbReference type="OrthoDB" id="5183775at2"/>
<dbReference type="GO" id="GO:0016994">
    <property type="term" value="F:precorrin-6A reductase activity"/>
    <property type="evidence" value="ECO:0007669"/>
    <property type="project" value="InterPro"/>
</dbReference>
<evidence type="ECO:0000313" key="5">
    <source>
        <dbReference type="EMBL" id="PYD63689.1"/>
    </source>
</evidence>
<feature type="region of interest" description="Disordered" evidence="4">
    <location>
        <begin position="277"/>
        <end position="297"/>
    </location>
</feature>
<gene>
    <name evidence="5" type="ORF">CFR72_06150</name>
</gene>
<dbReference type="InterPro" id="IPR003723">
    <property type="entry name" value="Precorrin-6x_reduct"/>
</dbReference>
<keyword evidence="3" id="KW-0560">Oxidoreductase</keyword>
<protein>
    <submittedName>
        <fullName evidence="5">Cobalt-precorrin-6A reductase</fullName>
    </submittedName>
</protein>
<accession>A0A318PTY5</accession>
<sequence length="297" mass="30864">MRVLVLGGTTEARLLCRRLEAPGSGFAATLSLAGVTRAPVLPRMEVRIGGFGGVEGLAHWLSHNRVAAVIDATHPFAARISANAVAACARAGVALARVERPAWAPSPGDRWTMVPDMAAAARAIGPAPRRILLTIGRKDLLAFRDVAACGHTWLVRSVDAPDPALLPMGARTIQARGPFDVAAEDALLRREGIDLIVTKNSGGAATVAKLEAARALGIAVIMVERTAVPPATVVGDVGHAMAWLRSRPSFTRDRPCATYRAMAAPAGAGSGACVRSRSGPACSCPPVRDRHGRGHAG</sequence>